<evidence type="ECO:0000256" key="9">
    <source>
        <dbReference type="ARBA" id="ARBA00022989"/>
    </source>
</evidence>
<dbReference type="InterPro" id="IPR017441">
    <property type="entry name" value="Protein_kinase_ATP_BS"/>
</dbReference>
<dbReference type="PROSITE" id="PS00109">
    <property type="entry name" value="PROTEIN_KINASE_TYR"/>
    <property type="match status" value="1"/>
</dbReference>
<dbReference type="PROSITE" id="PS00107">
    <property type="entry name" value="PROTEIN_KINASE_ATP"/>
    <property type="match status" value="1"/>
</dbReference>
<dbReference type="SMART" id="SM00219">
    <property type="entry name" value="TyrKc"/>
    <property type="match status" value="1"/>
</dbReference>
<dbReference type="Proteomes" id="UP000504629">
    <property type="component" value="Unplaced"/>
</dbReference>
<name>A0A6J2JDS4_BOMMA</name>
<dbReference type="SUPFAM" id="SSF56112">
    <property type="entry name" value="Protein kinase-like (PK-like)"/>
    <property type="match status" value="1"/>
</dbReference>
<evidence type="ECO:0000256" key="8">
    <source>
        <dbReference type="ARBA" id="ARBA00022840"/>
    </source>
</evidence>
<dbReference type="RefSeq" id="XP_028026664.1">
    <property type="nucleotide sequence ID" value="XM_028170863.1"/>
</dbReference>
<evidence type="ECO:0000256" key="2">
    <source>
        <dbReference type="ARBA" id="ARBA00011902"/>
    </source>
</evidence>
<gene>
    <name evidence="18" type="primary">LOC114240342</name>
</gene>
<evidence type="ECO:0000256" key="15">
    <source>
        <dbReference type="SAM" id="SignalP"/>
    </source>
</evidence>
<dbReference type="OrthoDB" id="546826at2759"/>
<dbReference type="InterPro" id="IPR001245">
    <property type="entry name" value="Ser-Thr/Tyr_kinase_cat_dom"/>
</dbReference>
<dbReference type="AlphaFoldDB" id="A0A6J2JDS4"/>
<dbReference type="CTD" id="100322874"/>
<accession>A0A6J2JDS4</accession>
<dbReference type="GeneID" id="114240342"/>
<keyword evidence="8 14" id="KW-0067">ATP-binding</keyword>
<dbReference type="GO" id="GO:1902533">
    <property type="term" value="P:positive regulation of intracellular signal transduction"/>
    <property type="evidence" value="ECO:0007669"/>
    <property type="project" value="UniProtKB-ARBA"/>
</dbReference>
<dbReference type="InterPro" id="IPR054166">
    <property type="entry name" value="Tor_FN3_3nd"/>
</dbReference>
<comment type="subcellular location">
    <subcellularLocation>
        <location evidence="1">Membrane</location>
        <topology evidence="1">Single-pass type I membrane protein</topology>
    </subcellularLocation>
</comment>
<evidence type="ECO:0000313" key="17">
    <source>
        <dbReference type="Proteomes" id="UP000504629"/>
    </source>
</evidence>
<evidence type="ECO:0000256" key="14">
    <source>
        <dbReference type="PROSITE-ProRule" id="PRU10141"/>
    </source>
</evidence>
<dbReference type="InterPro" id="IPR011009">
    <property type="entry name" value="Kinase-like_dom_sf"/>
</dbReference>
<evidence type="ECO:0000256" key="13">
    <source>
        <dbReference type="ARBA" id="ARBA00051243"/>
    </source>
</evidence>
<keyword evidence="7 18" id="KW-0418">Kinase</keyword>
<dbReference type="GO" id="GO:0043235">
    <property type="term" value="C:receptor complex"/>
    <property type="evidence" value="ECO:0007669"/>
    <property type="project" value="TreeGrafter"/>
</dbReference>
<dbReference type="InterPro" id="IPR000719">
    <property type="entry name" value="Prot_kinase_dom"/>
</dbReference>
<keyword evidence="10" id="KW-0472">Membrane</keyword>
<comment type="catalytic activity">
    <reaction evidence="13">
        <text>L-tyrosyl-[protein] + ATP = O-phospho-L-tyrosyl-[protein] + ADP + H(+)</text>
        <dbReference type="Rhea" id="RHEA:10596"/>
        <dbReference type="Rhea" id="RHEA-COMP:10136"/>
        <dbReference type="Rhea" id="RHEA-COMP:20101"/>
        <dbReference type="ChEBI" id="CHEBI:15378"/>
        <dbReference type="ChEBI" id="CHEBI:30616"/>
        <dbReference type="ChEBI" id="CHEBI:46858"/>
        <dbReference type="ChEBI" id="CHEBI:61978"/>
        <dbReference type="ChEBI" id="CHEBI:456216"/>
        <dbReference type="EC" id="2.7.10.1"/>
    </reaction>
</comment>
<evidence type="ECO:0000256" key="6">
    <source>
        <dbReference type="ARBA" id="ARBA00022741"/>
    </source>
</evidence>
<feature type="binding site" evidence="14">
    <location>
        <position position="468"/>
    </location>
    <ligand>
        <name>ATP</name>
        <dbReference type="ChEBI" id="CHEBI:30616"/>
    </ligand>
</feature>
<evidence type="ECO:0000313" key="18">
    <source>
        <dbReference type="RefSeq" id="XP_028026664.1"/>
    </source>
</evidence>
<dbReference type="EC" id="2.7.10.1" evidence="2"/>
<keyword evidence="12" id="KW-0325">Glycoprotein</keyword>
<reference evidence="18" key="1">
    <citation type="submission" date="2025-08" db="UniProtKB">
        <authorList>
            <consortium name="RefSeq"/>
        </authorList>
    </citation>
    <scope>IDENTIFICATION</scope>
    <source>
        <tissue evidence="18">Silk gland</tissue>
    </source>
</reference>
<organism evidence="17 18">
    <name type="scientific">Bombyx mandarina</name>
    <name type="common">Wild silk moth</name>
    <name type="synonym">Wild silkworm</name>
    <dbReference type="NCBI Taxonomy" id="7092"/>
    <lineage>
        <taxon>Eukaryota</taxon>
        <taxon>Metazoa</taxon>
        <taxon>Ecdysozoa</taxon>
        <taxon>Arthropoda</taxon>
        <taxon>Hexapoda</taxon>
        <taxon>Insecta</taxon>
        <taxon>Pterygota</taxon>
        <taxon>Neoptera</taxon>
        <taxon>Endopterygota</taxon>
        <taxon>Lepidoptera</taxon>
        <taxon>Glossata</taxon>
        <taxon>Ditrysia</taxon>
        <taxon>Bombycoidea</taxon>
        <taxon>Bombycidae</taxon>
        <taxon>Bombycinae</taxon>
        <taxon>Bombyx</taxon>
    </lineage>
</organism>
<dbReference type="Gene3D" id="1.10.510.10">
    <property type="entry name" value="Transferase(Phosphotransferase) domain 1"/>
    <property type="match status" value="1"/>
</dbReference>
<feature type="domain" description="Protein kinase" evidence="16">
    <location>
        <begin position="439"/>
        <end position="738"/>
    </location>
</feature>
<keyword evidence="3" id="KW-0808">Transferase</keyword>
<dbReference type="GO" id="GO:0004714">
    <property type="term" value="F:transmembrane receptor protein tyrosine kinase activity"/>
    <property type="evidence" value="ECO:0007669"/>
    <property type="project" value="UniProtKB-EC"/>
</dbReference>
<evidence type="ECO:0000256" key="7">
    <source>
        <dbReference type="ARBA" id="ARBA00022777"/>
    </source>
</evidence>
<evidence type="ECO:0000256" key="1">
    <source>
        <dbReference type="ARBA" id="ARBA00004479"/>
    </source>
</evidence>
<dbReference type="Pfam" id="PF21468">
    <property type="entry name" value="Tor_FN3_2nd"/>
    <property type="match status" value="1"/>
</dbReference>
<keyword evidence="18" id="KW-0675">Receptor</keyword>
<keyword evidence="5 15" id="KW-0732">Signal</keyword>
<evidence type="ECO:0000256" key="10">
    <source>
        <dbReference type="ARBA" id="ARBA00023136"/>
    </source>
</evidence>
<proteinExistence type="predicted"/>
<keyword evidence="9" id="KW-1133">Transmembrane helix</keyword>
<dbReference type="Gene3D" id="3.30.200.20">
    <property type="entry name" value="Phosphorylase Kinase, domain 1"/>
    <property type="match status" value="1"/>
</dbReference>
<keyword evidence="6 14" id="KW-0547">Nucleotide-binding</keyword>
<dbReference type="InterPro" id="IPR020635">
    <property type="entry name" value="Tyr_kinase_cat_dom"/>
</dbReference>
<dbReference type="KEGG" id="bman:114240342"/>
<dbReference type="Pfam" id="PF23006">
    <property type="entry name" value="Tor_FN3_1st"/>
    <property type="match status" value="1"/>
</dbReference>
<evidence type="ECO:0000259" key="16">
    <source>
        <dbReference type="PROSITE" id="PS50011"/>
    </source>
</evidence>
<dbReference type="InterPro" id="IPR049336">
    <property type="entry name" value="Tor_FN3_2nd"/>
</dbReference>
<keyword evidence="11" id="KW-0829">Tyrosine-protein kinase</keyword>
<dbReference type="GO" id="GO:0007169">
    <property type="term" value="P:cell surface receptor protein tyrosine kinase signaling pathway"/>
    <property type="evidence" value="ECO:0007669"/>
    <property type="project" value="TreeGrafter"/>
</dbReference>
<dbReference type="PANTHER" id="PTHR24416">
    <property type="entry name" value="TYROSINE-PROTEIN KINASE RECEPTOR"/>
    <property type="match status" value="1"/>
</dbReference>
<dbReference type="FunFam" id="1.10.510.10:FF:000190">
    <property type="entry name" value="Proto-oncogene tyrosine-protein kinase receptor Ret"/>
    <property type="match status" value="1"/>
</dbReference>
<dbReference type="InterPro" id="IPR054167">
    <property type="entry name" value="Tor_FN3_1st"/>
</dbReference>
<evidence type="ECO:0000256" key="11">
    <source>
        <dbReference type="ARBA" id="ARBA00023137"/>
    </source>
</evidence>
<evidence type="ECO:0000256" key="3">
    <source>
        <dbReference type="ARBA" id="ARBA00022679"/>
    </source>
</evidence>
<dbReference type="InterPro" id="IPR050122">
    <property type="entry name" value="RTK"/>
</dbReference>
<evidence type="ECO:0000256" key="4">
    <source>
        <dbReference type="ARBA" id="ARBA00022692"/>
    </source>
</evidence>
<sequence length="807" mass="91639">MYSEGRLPKVFLIFAGFIIFSLCGEVVSQRYPPAPGLLKYLEQDVCYSLYYYLNWTSLADCKTNFEETGISDIPSTVKVRCQSKNSIRFETEPSEHWQLFILMEHDNFDPIPFTLIEPNNIFGELITTANKEYQIWSTYLDEYGTLQDWMEGPIVLKFDQRNQQPDDIKYNVTQEFKYIILGNDSYTINGKFVWNTTGDRDLCFDIANICQNTNMKHAKIWPTAHPSFDVENLVLNDECEIHVKGIHGTTKHKYKTPSCFELPECFLNNMEPEIPQDVAIAADQDLRGWWNINVAWAKPHFQPEIYNVTVRANMIRSIILPGNATETTFRNIPNTFLSAGKIYNVSVYAIIGQKASHTSRRAFTPGMLRWVWAGATAGAGCAAGGLLAATLLCCGHRRATSRVSQEDPDEKTPKEDDVEIIGIESGSADDHWEVRSDRVLLHEVIGEGAFGVVRRGTLAPGGKSVAVKMLKEFPSQEEVRSFRSEMELMKSVGAHPHVVSLVGCCSGRKPLIVAEYCSRGDLLSYLRCSWDMIVSKHTAKYYNNNMDNMDSSKLKVHKEHTKLVVNKLYELQGPCETELTPLDLLSFCRQIAMGMEFLASNRIVHRDLAARNVLVTEDKTLKIADFGLSRDIYEENQYKQKGNGKMPVKWMALESLTRRVYTTQSDVWSFGVVIWEIVTVGGSPYPEVPAARLVRSLRSGYRMPKPVNCSKPLYDIMRACWNASPRDRPTFPELHQKLDDLLHSACANEYITLEVDVDEAPSTPKPQRYIKMLIRGKLPWSRESYERPVNPTSNLYSSPPVIQTKTA</sequence>
<dbReference type="GO" id="GO:0005886">
    <property type="term" value="C:plasma membrane"/>
    <property type="evidence" value="ECO:0007669"/>
    <property type="project" value="TreeGrafter"/>
</dbReference>
<evidence type="ECO:0000256" key="5">
    <source>
        <dbReference type="ARBA" id="ARBA00022729"/>
    </source>
</evidence>
<keyword evidence="17" id="KW-1185">Reference proteome</keyword>
<dbReference type="GO" id="GO:0005524">
    <property type="term" value="F:ATP binding"/>
    <property type="evidence" value="ECO:0007669"/>
    <property type="project" value="UniProtKB-UniRule"/>
</dbReference>
<evidence type="ECO:0000256" key="12">
    <source>
        <dbReference type="ARBA" id="ARBA00023180"/>
    </source>
</evidence>
<dbReference type="Pfam" id="PF23008">
    <property type="entry name" value="FN3_Tor_3rd"/>
    <property type="match status" value="1"/>
</dbReference>
<dbReference type="PROSITE" id="PS50011">
    <property type="entry name" value="PROTEIN_KINASE_DOM"/>
    <property type="match status" value="1"/>
</dbReference>
<dbReference type="PANTHER" id="PTHR24416:SF620">
    <property type="entry name" value="TYROSINE-PROTEIN KINASE RECEPTOR TORSO"/>
    <property type="match status" value="1"/>
</dbReference>
<feature type="chain" id="PRO_5026954383" description="receptor protein-tyrosine kinase" evidence="15">
    <location>
        <begin position="29"/>
        <end position="807"/>
    </location>
</feature>
<keyword evidence="4" id="KW-0812">Transmembrane</keyword>
<dbReference type="CDD" id="cd00192">
    <property type="entry name" value="PTKc"/>
    <property type="match status" value="1"/>
</dbReference>
<dbReference type="Pfam" id="PF07714">
    <property type="entry name" value="PK_Tyr_Ser-Thr"/>
    <property type="match status" value="1"/>
</dbReference>
<dbReference type="InterPro" id="IPR008266">
    <property type="entry name" value="Tyr_kinase_AS"/>
</dbReference>
<protein>
    <recommendedName>
        <fullName evidence="2">receptor protein-tyrosine kinase</fullName>
        <ecNumber evidence="2">2.7.10.1</ecNumber>
    </recommendedName>
</protein>
<feature type="signal peptide" evidence="15">
    <location>
        <begin position="1"/>
        <end position="28"/>
    </location>
</feature>